<organism evidence="2 3">
    <name type="scientific">Iphiclides podalirius</name>
    <name type="common">scarce swallowtail</name>
    <dbReference type="NCBI Taxonomy" id="110791"/>
    <lineage>
        <taxon>Eukaryota</taxon>
        <taxon>Metazoa</taxon>
        <taxon>Ecdysozoa</taxon>
        <taxon>Arthropoda</taxon>
        <taxon>Hexapoda</taxon>
        <taxon>Insecta</taxon>
        <taxon>Pterygota</taxon>
        <taxon>Neoptera</taxon>
        <taxon>Endopterygota</taxon>
        <taxon>Lepidoptera</taxon>
        <taxon>Glossata</taxon>
        <taxon>Ditrysia</taxon>
        <taxon>Papilionoidea</taxon>
        <taxon>Papilionidae</taxon>
        <taxon>Papilioninae</taxon>
        <taxon>Iphiclides</taxon>
    </lineage>
</organism>
<sequence>MPSCRSHAAPAGATFLQVGARGGGGCHPRPPRAAPVISLSSGGSFLRDRGASGGDNAVRHFPFLAGKKTRPGRKKKTQVADSPLAAAPQRSRGDALVKRSANQRANVMRRPYKSATRKAPSSAWHREQSTADKGFPLNDRRGHSDH</sequence>
<evidence type="ECO:0000256" key="1">
    <source>
        <dbReference type="SAM" id="MobiDB-lite"/>
    </source>
</evidence>
<name>A0ABN8IID0_9NEOP</name>
<evidence type="ECO:0000313" key="2">
    <source>
        <dbReference type="EMBL" id="CAH2052343.1"/>
    </source>
</evidence>
<feature type="compositionally biased region" description="Basic residues" evidence="1">
    <location>
        <begin position="67"/>
        <end position="77"/>
    </location>
</feature>
<feature type="region of interest" description="Disordered" evidence="1">
    <location>
        <begin position="20"/>
        <end position="146"/>
    </location>
</feature>
<dbReference type="EMBL" id="OW152832">
    <property type="protein sequence ID" value="CAH2052343.1"/>
    <property type="molecule type" value="Genomic_DNA"/>
</dbReference>
<keyword evidence="3" id="KW-1185">Reference proteome</keyword>
<gene>
    <name evidence="2" type="ORF">IPOD504_LOCUS8182</name>
</gene>
<feature type="non-terminal residue" evidence="2">
    <location>
        <position position="1"/>
    </location>
</feature>
<evidence type="ECO:0000313" key="3">
    <source>
        <dbReference type="Proteomes" id="UP000837857"/>
    </source>
</evidence>
<protein>
    <submittedName>
        <fullName evidence="2">Uncharacterized protein</fullName>
    </submittedName>
</protein>
<reference evidence="2" key="1">
    <citation type="submission" date="2022-03" db="EMBL/GenBank/DDBJ databases">
        <authorList>
            <person name="Martin H S."/>
        </authorList>
    </citation>
    <scope>NUCLEOTIDE SEQUENCE</scope>
</reference>
<proteinExistence type="predicted"/>
<accession>A0ABN8IID0</accession>
<dbReference type="Proteomes" id="UP000837857">
    <property type="component" value="Chromosome 20"/>
</dbReference>